<evidence type="ECO:0000313" key="2">
    <source>
        <dbReference type="EMBL" id="TEB37464.1"/>
    </source>
</evidence>
<keyword evidence="3" id="KW-1185">Reference proteome</keyword>
<organism evidence="2 3">
    <name type="scientific">Coprinellus micaceus</name>
    <name type="common">Glistening ink-cap mushroom</name>
    <name type="synonym">Coprinus micaceus</name>
    <dbReference type="NCBI Taxonomy" id="71717"/>
    <lineage>
        <taxon>Eukaryota</taxon>
        <taxon>Fungi</taxon>
        <taxon>Dikarya</taxon>
        <taxon>Basidiomycota</taxon>
        <taxon>Agaricomycotina</taxon>
        <taxon>Agaricomycetes</taxon>
        <taxon>Agaricomycetidae</taxon>
        <taxon>Agaricales</taxon>
        <taxon>Agaricineae</taxon>
        <taxon>Psathyrellaceae</taxon>
        <taxon>Coprinellus</taxon>
    </lineage>
</organism>
<name>A0A4Y7TU58_COPMI</name>
<comment type="caution">
    <text evidence="2">The sequence shown here is derived from an EMBL/GenBank/DDBJ whole genome shotgun (WGS) entry which is preliminary data.</text>
</comment>
<dbReference type="EMBL" id="QPFP01000004">
    <property type="protein sequence ID" value="TEB37464.1"/>
    <property type="molecule type" value="Genomic_DNA"/>
</dbReference>
<proteinExistence type="predicted"/>
<dbReference type="Proteomes" id="UP000298030">
    <property type="component" value="Unassembled WGS sequence"/>
</dbReference>
<sequence>MSLDIFSNFSALDELIQIIYQSIYKFVAVSLVKDDCWMVYVGLSDSDGRWWKGSWTEADVHGVLGSKASEKILEQFADQLAKLFVEGELYISNWSTKPGAQLKFTVGPAAKRPMQIPLEELSPSEAAEFATGILVDIALQAKSRKCHLHGSVEPVPSITYQAKFSTPAVDSRSSVSIHATAASSSSSRPARDEELVSKPVKPSHPVDVETVVNHVGDGKVQAVAGGSKKKRPAETEPKPQLALAPKSRKGASLANPNKKARKYEAIEFGSDSD</sequence>
<gene>
    <name evidence="2" type="ORF">FA13DRAFT_1726564</name>
</gene>
<feature type="region of interest" description="Disordered" evidence="1">
    <location>
        <begin position="180"/>
        <end position="273"/>
    </location>
</feature>
<reference evidence="2 3" key="1">
    <citation type="journal article" date="2019" name="Nat. Ecol. Evol.">
        <title>Megaphylogeny resolves global patterns of mushroom evolution.</title>
        <authorList>
            <person name="Varga T."/>
            <person name="Krizsan K."/>
            <person name="Foldi C."/>
            <person name="Dima B."/>
            <person name="Sanchez-Garcia M."/>
            <person name="Sanchez-Ramirez S."/>
            <person name="Szollosi G.J."/>
            <person name="Szarkandi J.G."/>
            <person name="Papp V."/>
            <person name="Albert L."/>
            <person name="Andreopoulos W."/>
            <person name="Angelini C."/>
            <person name="Antonin V."/>
            <person name="Barry K.W."/>
            <person name="Bougher N.L."/>
            <person name="Buchanan P."/>
            <person name="Buyck B."/>
            <person name="Bense V."/>
            <person name="Catcheside P."/>
            <person name="Chovatia M."/>
            <person name="Cooper J."/>
            <person name="Damon W."/>
            <person name="Desjardin D."/>
            <person name="Finy P."/>
            <person name="Geml J."/>
            <person name="Haridas S."/>
            <person name="Hughes K."/>
            <person name="Justo A."/>
            <person name="Karasinski D."/>
            <person name="Kautmanova I."/>
            <person name="Kiss B."/>
            <person name="Kocsube S."/>
            <person name="Kotiranta H."/>
            <person name="LaButti K.M."/>
            <person name="Lechner B.E."/>
            <person name="Liimatainen K."/>
            <person name="Lipzen A."/>
            <person name="Lukacs Z."/>
            <person name="Mihaltcheva S."/>
            <person name="Morgado L.N."/>
            <person name="Niskanen T."/>
            <person name="Noordeloos M.E."/>
            <person name="Ohm R.A."/>
            <person name="Ortiz-Santana B."/>
            <person name="Ovrebo C."/>
            <person name="Racz N."/>
            <person name="Riley R."/>
            <person name="Savchenko A."/>
            <person name="Shiryaev A."/>
            <person name="Soop K."/>
            <person name="Spirin V."/>
            <person name="Szebenyi C."/>
            <person name="Tomsovsky M."/>
            <person name="Tulloss R.E."/>
            <person name="Uehling J."/>
            <person name="Grigoriev I.V."/>
            <person name="Vagvolgyi C."/>
            <person name="Papp T."/>
            <person name="Martin F.M."/>
            <person name="Miettinen O."/>
            <person name="Hibbett D.S."/>
            <person name="Nagy L.G."/>
        </authorList>
    </citation>
    <scope>NUCLEOTIDE SEQUENCE [LARGE SCALE GENOMIC DNA]</scope>
    <source>
        <strain evidence="2 3">FP101781</strain>
    </source>
</reference>
<protein>
    <submittedName>
        <fullName evidence="2">Uncharacterized protein</fullName>
    </submittedName>
</protein>
<dbReference type="AlphaFoldDB" id="A0A4Y7TU58"/>
<accession>A0A4Y7TU58</accession>
<evidence type="ECO:0000256" key="1">
    <source>
        <dbReference type="SAM" id="MobiDB-lite"/>
    </source>
</evidence>
<evidence type="ECO:0000313" key="3">
    <source>
        <dbReference type="Proteomes" id="UP000298030"/>
    </source>
</evidence>
<dbReference type="OrthoDB" id="3164380at2759"/>